<dbReference type="CDD" id="cd04301">
    <property type="entry name" value="NAT_SF"/>
    <property type="match status" value="1"/>
</dbReference>
<dbReference type="SUPFAM" id="SSF55729">
    <property type="entry name" value="Acyl-CoA N-acyltransferases (Nat)"/>
    <property type="match status" value="1"/>
</dbReference>
<evidence type="ECO:0000313" key="4">
    <source>
        <dbReference type="EMBL" id="MBG0567314.1"/>
    </source>
</evidence>
<organism evidence="4 5">
    <name type="scientific">Actinoplanes aureus</name>
    <dbReference type="NCBI Taxonomy" id="2792083"/>
    <lineage>
        <taxon>Bacteria</taxon>
        <taxon>Bacillati</taxon>
        <taxon>Actinomycetota</taxon>
        <taxon>Actinomycetes</taxon>
        <taxon>Micromonosporales</taxon>
        <taxon>Micromonosporaceae</taxon>
        <taxon>Actinoplanes</taxon>
    </lineage>
</organism>
<reference evidence="4" key="1">
    <citation type="submission" date="2020-11" db="EMBL/GenBank/DDBJ databases">
        <title>Isolation and identification of active actinomycetes.</title>
        <authorList>
            <person name="Sun X."/>
        </authorList>
    </citation>
    <scope>NUCLEOTIDE SEQUENCE</scope>
    <source>
        <strain evidence="4">NEAU-A11</strain>
    </source>
</reference>
<dbReference type="EMBL" id="JADQTO010000026">
    <property type="protein sequence ID" value="MBG0567314.1"/>
    <property type="molecule type" value="Genomic_DNA"/>
</dbReference>
<comment type="caution">
    <text evidence="4">The sequence shown here is derived from an EMBL/GenBank/DDBJ whole genome shotgun (WGS) entry which is preliminary data.</text>
</comment>
<name>A0A931G6K4_9ACTN</name>
<evidence type="ECO:0000259" key="3">
    <source>
        <dbReference type="PROSITE" id="PS51186"/>
    </source>
</evidence>
<dbReference type="PROSITE" id="PS51186">
    <property type="entry name" value="GNAT"/>
    <property type="match status" value="1"/>
</dbReference>
<dbReference type="InterPro" id="IPR050832">
    <property type="entry name" value="Bact_Acetyltransf"/>
</dbReference>
<keyword evidence="2" id="KW-0012">Acyltransferase</keyword>
<proteinExistence type="predicted"/>
<evidence type="ECO:0000256" key="1">
    <source>
        <dbReference type="ARBA" id="ARBA00022679"/>
    </source>
</evidence>
<dbReference type="InterPro" id="IPR016181">
    <property type="entry name" value="Acyl_CoA_acyltransferase"/>
</dbReference>
<dbReference type="InterPro" id="IPR000182">
    <property type="entry name" value="GNAT_dom"/>
</dbReference>
<dbReference type="RefSeq" id="WP_196419085.1">
    <property type="nucleotide sequence ID" value="NZ_JADQTO010000026.1"/>
</dbReference>
<dbReference type="AlphaFoldDB" id="A0A931G6K4"/>
<keyword evidence="1" id="KW-0808">Transferase</keyword>
<evidence type="ECO:0000313" key="5">
    <source>
        <dbReference type="Proteomes" id="UP000598146"/>
    </source>
</evidence>
<protein>
    <submittedName>
        <fullName evidence="4">GNAT family N-acetyltransferase</fullName>
    </submittedName>
</protein>
<evidence type="ECO:0000256" key="2">
    <source>
        <dbReference type="ARBA" id="ARBA00023315"/>
    </source>
</evidence>
<gene>
    <name evidence="4" type="ORF">I4J89_38280</name>
</gene>
<feature type="domain" description="N-acetyltransferase" evidence="3">
    <location>
        <begin position="6"/>
        <end position="173"/>
    </location>
</feature>
<keyword evidence="5" id="KW-1185">Reference proteome</keyword>
<accession>A0A931G6K4</accession>
<dbReference type="PANTHER" id="PTHR43877">
    <property type="entry name" value="AMINOALKYLPHOSPHONATE N-ACETYLTRANSFERASE-RELATED-RELATED"/>
    <property type="match status" value="1"/>
</dbReference>
<dbReference type="Pfam" id="PF00583">
    <property type="entry name" value="Acetyltransf_1"/>
    <property type="match status" value="1"/>
</dbReference>
<dbReference type="GO" id="GO:0016747">
    <property type="term" value="F:acyltransferase activity, transferring groups other than amino-acyl groups"/>
    <property type="evidence" value="ECO:0007669"/>
    <property type="project" value="InterPro"/>
</dbReference>
<sequence>MPMSTPRVRPASLADAEALAEIRVRTWQAAYRGLVPQDHLDGLDPAAQVPGWRQWIRDARPPTAILVLDDGGVAGYVVVSAAPEPGTGQVNAIYLLPERWGRGCGRLLMDAGLDHLRAAGFRQAVLWTLDTNRRAQRFYEIGGWTADGASQVDESLGLTLNEIRYRRHLGGHE</sequence>
<dbReference type="Gene3D" id="3.40.630.30">
    <property type="match status" value="1"/>
</dbReference>
<dbReference type="PANTHER" id="PTHR43877:SF1">
    <property type="entry name" value="ACETYLTRANSFERASE"/>
    <property type="match status" value="1"/>
</dbReference>
<dbReference type="Proteomes" id="UP000598146">
    <property type="component" value="Unassembled WGS sequence"/>
</dbReference>